<proteinExistence type="predicted"/>
<dbReference type="PaxDb" id="4577-GRMZM2G450935_P01"/>
<evidence type="ECO:0000313" key="2">
    <source>
        <dbReference type="EMBL" id="AQL06176.1"/>
    </source>
</evidence>
<dbReference type="EMBL" id="CM000785">
    <property type="protein sequence ID" value="AQL06176.1"/>
    <property type="molecule type" value="Genomic_DNA"/>
</dbReference>
<dbReference type="CDD" id="cd04480">
    <property type="entry name" value="RPA1_DBD_A_like"/>
    <property type="match status" value="1"/>
</dbReference>
<feature type="domain" description="Replication protein A 70 kDa DNA-binding subunit B/D first OB fold" evidence="1">
    <location>
        <begin position="49"/>
        <end position="119"/>
    </location>
</feature>
<reference evidence="2" key="1">
    <citation type="submission" date="2015-12" db="EMBL/GenBank/DDBJ databases">
        <title>Update maize B73 reference genome by single molecule sequencing technologies.</title>
        <authorList>
            <consortium name="Maize Genome Sequencing Project"/>
            <person name="Ware D."/>
        </authorList>
    </citation>
    <scope>NUCLEOTIDE SEQUENCE</scope>
    <source>
        <tissue evidence="2">Seedling</tissue>
    </source>
</reference>
<evidence type="ECO:0000259" key="1">
    <source>
        <dbReference type="Pfam" id="PF02721"/>
    </source>
</evidence>
<protein>
    <recommendedName>
        <fullName evidence="1">Replication protein A 70 kDa DNA-binding subunit B/D first OB fold domain-containing protein</fullName>
    </recommendedName>
</protein>
<dbReference type="AlphaFoldDB" id="A0A1D6P8P6"/>
<dbReference type="InterPro" id="IPR003871">
    <property type="entry name" value="RFA1B/D_OB_1st"/>
</dbReference>
<dbReference type="Gene3D" id="2.40.50.140">
    <property type="entry name" value="Nucleic acid-binding proteins"/>
    <property type="match status" value="1"/>
</dbReference>
<gene>
    <name evidence="2" type="ORF">ZEAMMB73_Zm00001d047338</name>
</gene>
<dbReference type="PANTHER" id="PTHR47165">
    <property type="entry name" value="OS03G0429900 PROTEIN"/>
    <property type="match status" value="1"/>
</dbReference>
<name>A0A1D6P8P6_MAIZE</name>
<dbReference type="PANTHER" id="PTHR47165:SF3">
    <property type="entry name" value="RETROTRANSPOSON-LIKE PROTEIN"/>
    <property type="match status" value="1"/>
</dbReference>
<organism evidence="2">
    <name type="scientific">Zea mays</name>
    <name type="common">Maize</name>
    <dbReference type="NCBI Taxonomy" id="4577"/>
    <lineage>
        <taxon>Eukaryota</taxon>
        <taxon>Viridiplantae</taxon>
        <taxon>Streptophyta</taxon>
        <taxon>Embryophyta</taxon>
        <taxon>Tracheophyta</taxon>
        <taxon>Spermatophyta</taxon>
        <taxon>Magnoliopsida</taxon>
        <taxon>Liliopsida</taxon>
        <taxon>Poales</taxon>
        <taxon>Poaceae</taxon>
        <taxon>PACMAD clade</taxon>
        <taxon>Panicoideae</taxon>
        <taxon>Andropogonodae</taxon>
        <taxon>Andropogoneae</taxon>
        <taxon>Tripsacinae</taxon>
        <taxon>Zea</taxon>
    </lineage>
</organism>
<dbReference type="InterPro" id="IPR012340">
    <property type="entry name" value="NA-bd_OB-fold"/>
</dbReference>
<dbReference type="SUPFAM" id="SSF50249">
    <property type="entry name" value="Nucleic acid-binding proteins"/>
    <property type="match status" value="1"/>
</dbReference>
<sequence>MLTTMTTSQCAYFTDEYIQSLKASYPNRSYHGKPEYECSHCHAIFWYAERHIDMVLSDQEGNAIYAEIPANLVERKAPDIEEGGVYIISRFRVCAAKNAFKAVDGDKMIQFMFHTIVKRVMNPTTVFPTWYFNPKIPEAEPYHTSHQTRTIALQLSHALNHPPTIEHKQAIESKSLYELTRINPYDFPVVKKLIYQTNDGTTKPY</sequence>
<accession>A0A1D6P8P6</accession>
<dbReference type="Pfam" id="PF02721">
    <property type="entry name" value="DUF223"/>
    <property type="match status" value="1"/>
</dbReference>